<evidence type="ECO:0008006" key="5">
    <source>
        <dbReference type="Google" id="ProtNLM"/>
    </source>
</evidence>
<feature type="chain" id="PRO_5002367310" description="Proline-rich protein" evidence="2">
    <location>
        <begin position="25"/>
        <end position="200"/>
    </location>
</feature>
<dbReference type="PANTHER" id="PTHR33935">
    <property type="entry name" value="OS10G0148100 PROTEIN"/>
    <property type="match status" value="1"/>
</dbReference>
<dbReference type="PANTHER" id="PTHR33935:SF22">
    <property type="entry name" value="OS10G0149400 PROTEIN"/>
    <property type="match status" value="1"/>
</dbReference>
<evidence type="ECO:0000256" key="2">
    <source>
        <dbReference type="SAM" id="SignalP"/>
    </source>
</evidence>
<dbReference type="OMA" id="KTHYASP"/>
<organism evidence="3">
    <name type="scientific">Oryza punctata</name>
    <name type="common">Red rice</name>
    <dbReference type="NCBI Taxonomy" id="4537"/>
    <lineage>
        <taxon>Eukaryota</taxon>
        <taxon>Viridiplantae</taxon>
        <taxon>Streptophyta</taxon>
        <taxon>Embryophyta</taxon>
        <taxon>Tracheophyta</taxon>
        <taxon>Spermatophyta</taxon>
        <taxon>Magnoliopsida</taxon>
        <taxon>Liliopsida</taxon>
        <taxon>Poales</taxon>
        <taxon>Poaceae</taxon>
        <taxon>BOP clade</taxon>
        <taxon>Oryzoideae</taxon>
        <taxon>Oryzeae</taxon>
        <taxon>Oryzinae</taxon>
        <taxon>Oryza</taxon>
    </lineage>
</organism>
<accession>A0A0E0M5I7</accession>
<dbReference type="Proteomes" id="UP000026962">
    <property type="component" value="Chromosome 10"/>
</dbReference>
<keyword evidence="2" id="KW-0732">Signal</keyword>
<dbReference type="Pfam" id="PF01190">
    <property type="entry name" value="Pollen_Ole_e_1"/>
    <property type="match status" value="1"/>
</dbReference>
<feature type="signal peptide" evidence="2">
    <location>
        <begin position="1"/>
        <end position="24"/>
    </location>
</feature>
<evidence type="ECO:0000313" key="3">
    <source>
        <dbReference type="EnsemblPlants" id="OPUNC10G02040.1"/>
    </source>
</evidence>
<reference evidence="3" key="2">
    <citation type="submission" date="2018-05" db="EMBL/GenBank/DDBJ databases">
        <title>OpunRS2 (Oryza punctata Reference Sequence Version 2).</title>
        <authorList>
            <person name="Zhang J."/>
            <person name="Kudrna D."/>
            <person name="Lee S."/>
            <person name="Talag J."/>
            <person name="Welchert J."/>
            <person name="Wing R.A."/>
        </authorList>
    </citation>
    <scope>NUCLEOTIDE SEQUENCE [LARGE SCALE GENOMIC DNA]</scope>
</reference>
<evidence type="ECO:0000313" key="4">
    <source>
        <dbReference type="Proteomes" id="UP000026962"/>
    </source>
</evidence>
<dbReference type="AlphaFoldDB" id="A0A0E0M5I7"/>
<feature type="compositionally biased region" description="Pro residues" evidence="1">
    <location>
        <begin position="166"/>
        <end position="184"/>
    </location>
</feature>
<sequence>MAAAGRVLALLAVVLMAVAAHGEAASVVVGLAKCADCTRKNMKAEAAFKGLRVAIKCKNGADGEYETKAAGKLDGAGAFSVPLAADLHGADCVAQLHSAANNNEACPGQEPSRIVQLSESTFVAVAGKTHYASPVCASATICEPIKKHFFDHFHHNKPAPAAPSTKPVPKPHPDQPPHPTPTTPTPSYGTPSPYHPPARN</sequence>
<reference evidence="3" key="1">
    <citation type="submission" date="2015-04" db="UniProtKB">
        <authorList>
            <consortium name="EnsemblPlants"/>
        </authorList>
    </citation>
    <scope>IDENTIFICATION</scope>
</reference>
<evidence type="ECO:0000256" key="1">
    <source>
        <dbReference type="SAM" id="MobiDB-lite"/>
    </source>
</evidence>
<feature type="region of interest" description="Disordered" evidence="1">
    <location>
        <begin position="153"/>
        <end position="200"/>
    </location>
</feature>
<keyword evidence="4" id="KW-1185">Reference proteome</keyword>
<dbReference type="HOGENOM" id="CLU_042219_2_0_1"/>
<dbReference type="eggNOG" id="ENOG502R58X">
    <property type="taxonomic scope" value="Eukaryota"/>
</dbReference>
<dbReference type="EnsemblPlants" id="OPUNC10G02040.1">
    <property type="protein sequence ID" value="OPUNC10G02040.1"/>
    <property type="gene ID" value="OPUNC10G02040"/>
</dbReference>
<protein>
    <recommendedName>
        <fullName evidence="5">Proline-rich protein</fullName>
    </recommendedName>
</protein>
<dbReference type="STRING" id="4537.A0A0E0M5I7"/>
<name>A0A0E0M5I7_ORYPU</name>
<proteinExistence type="predicted"/>
<dbReference type="Gramene" id="OPUNC10G02040.1">
    <property type="protein sequence ID" value="OPUNC10G02040.1"/>
    <property type="gene ID" value="OPUNC10G02040"/>
</dbReference>